<evidence type="ECO:0000259" key="2">
    <source>
        <dbReference type="Pfam" id="PF00534"/>
    </source>
</evidence>
<dbReference type="AlphaFoldDB" id="A0A841BYT2"/>
<reference evidence="3 4" key="1">
    <citation type="submission" date="2020-08" db="EMBL/GenBank/DDBJ databases">
        <title>Sequencing the genomes of 1000 actinobacteria strains.</title>
        <authorList>
            <person name="Klenk H.-P."/>
        </authorList>
    </citation>
    <scope>NUCLEOTIDE SEQUENCE [LARGE SCALE GENOMIC DNA]</scope>
    <source>
        <strain evidence="3 4">DSM 45362</strain>
    </source>
</reference>
<dbReference type="GO" id="GO:0016757">
    <property type="term" value="F:glycosyltransferase activity"/>
    <property type="evidence" value="ECO:0007669"/>
    <property type="project" value="InterPro"/>
</dbReference>
<evidence type="ECO:0000313" key="3">
    <source>
        <dbReference type="EMBL" id="MBB5872083.1"/>
    </source>
</evidence>
<dbReference type="EMBL" id="JACHMN010000003">
    <property type="protein sequence ID" value="MBB5872083.1"/>
    <property type="molecule type" value="Genomic_DNA"/>
</dbReference>
<name>A0A841BYT2_9ACTN</name>
<sequence>MIVGGIRDLVRNAGLARDLRSRRPPRIEIVGEPDAAPTVYYVCPDRAHHSGGVRTIYRHVDILNGIGITAAVLHTKRGFHCDWFVNDTVVTSFPEATFGPNDILVIPEWYGPALDAFPPELRKVIFNQGAYHTFDHTPFAASEAGAPYAGIANIVALLAVSADSEALLQHTFPEIPVHRARNVVESHLFHPPLTPAGKRIAYTVRRRPAEREQLLHTLRARGVLAGWELVPIEGFTEAQAAEALRSCSLFFSFAEREGFGLPPAEAMASGCYVIGYTGMGGRELFDPSFCAPIDDGDLLAFAVTAEDAMLRHVRDPEAIAKAGRLASERVLARYTARGLEQDLTAFYRPLLGKA</sequence>
<feature type="domain" description="Glycosyl transferase family 1" evidence="2">
    <location>
        <begin position="238"/>
        <end position="286"/>
    </location>
</feature>
<keyword evidence="4" id="KW-1185">Reference proteome</keyword>
<dbReference type="Pfam" id="PF00534">
    <property type="entry name" value="Glycos_transf_1"/>
    <property type="match status" value="1"/>
</dbReference>
<dbReference type="Proteomes" id="UP000587527">
    <property type="component" value="Unassembled WGS sequence"/>
</dbReference>
<dbReference type="SUPFAM" id="SSF53756">
    <property type="entry name" value="UDP-Glycosyltransferase/glycogen phosphorylase"/>
    <property type="match status" value="1"/>
</dbReference>
<evidence type="ECO:0000256" key="1">
    <source>
        <dbReference type="ARBA" id="ARBA00022679"/>
    </source>
</evidence>
<evidence type="ECO:0000313" key="4">
    <source>
        <dbReference type="Proteomes" id="UP000587527"/>
    </source>
</evidence>
<accession>A0A841BYT2</accession>
<dbReference type="Gene3D" id="3.40.50.2000">
    <property type="entry name" value="Glycogen Phosphorylase B"/>
    <property type="match status" value="1"/>
</dbReference>
<organism evidence="3 4">
    <name type="scientific">Allocatelliglobosispora scoriae</name>
    <dbReference type="NCBI Taxonomy" id="643052"/>
    <lineage>
        <taxon>Bacteria</taxon>
        <taxon>Bacillati</taxon>
        <taxon>Actinomycetota</taxon>
        <taxon>Actinomycetes</taxon>
        <taxon>Micromonosporales</taxon>
        <taxon>Micromonosporaceae</taxon>
        <taxon>Allocatelliglobosispora</taxon>
    </lineage>
</organism>
<dbReference type="RefSeq" id="WP_184841429.1">
    <property type="nucleotide sequence ID" value="NZ_JACHMN010000003.1"/>
</dbReference>
<protein>
    <recommendedName>
        <fullName evidence="2">Glycosyl transferase family 1 domain-containing protein</fullName>
    </recommendedName>
</protein>
<dbReference type="InterPro" id="IPR001296">
    <property type="entry name" value="Glyco_trans_1"/>
</dbReference>
<proteinExistence type="predicted"/>
<keyword evidence="1" id="KW-0808">Transferase</keyword>
<comment type="caution">
    <text evidence="3">The sequence shown here is derived from an EMBL/GenBank/DDBJ whole genome shotgun (WGS) entry which is preliminary data.</text>
</comment>
<gene>
    <name evidence="3" type="ORF">F4553_005517</name>
</gene>